<dbReference type="Pfam" id="PF13499">
    <property type="entry name" value="EF-hand_7"/>
    <property type="match status" value="1"/>
</dbReference>
<proteinExistence type="predicted"/>
<comment type="caution">
    <text evidence="1">The sequence shown here is derived from an EMBL/GenBank/DDBJ whole genome shotgun (WGS) entry which is preliminary data.</text>
</comment>
<dbReference type="Gene3D" id="1.10.238.10">
    <property type="entry name" value="EF-hand"/>
    <property type="match status" value="1"/>
</dbReference>
<organism evidence="1 2">
    <name type="scientific">Owenia fusiformis</name>
    <name type="common">Polychaete worm</name>
    <dbReference type="NCBI Taxonomy" id="6347"/>
    <lineage>
        <taxon>Eukaryota</taxon>
        <taxon>Metazoa</taxon>
        <taxon>Spiralia</taxon>
        <taxon>Lophotrochozoa</taxon>
        <taxon>Annelida</taxon>
        <taxon>Polychaeta</taxon>
        <taxon>Sedentaria</taxon>
        <taxon>Canalipalpata</taxon>
        <taxon>Sabellida</taxon>
        <taxon>Oweniida</taxon>
        <taxon>Oweniidae</taxon>
        <taxon>Owenia</taxon>
    </lineage>
</organism>
<dbReference type="GO" id="GO:0005509">
    <property type="term" value="F:calcium ion binding"/>
    <property type="evidence" value="ECO:0007669"/>
    <property type="project" value="InterPro"/>
</dbReference>
<reference evidence="1" key="1">
    <citation type="submission" date="2022-03" db="EMBL/GenBank/DDBJ databases">
        <authorList>
            <person name="Martin C."/>
        </authorList>
    </citation>
    <scope>NUCLEOTIDE SEQUENCE</scope>
</reference>
<protein>
    <submittedName>
        <fullName evidence="1">Uncharacterized protein</fullName>
    </submittedName>
</protein>
<dbReference type="PROSITE" id="PS50222">
    <property type="entry name" value="EF_HAND_2"/>
    <property type="match status" value="1"/>
</dbReference>
<dbReference type="Proteomes" id="UP000749559">
    <property type="component" value="Unassembled WGS sequence"/>
</dbReference>
<sequence length="284" mass="31901">MACKVIVASIVMVIVSVICIDVTTACFKKPLFSINVHVGDVNTVNHNGRRRRSAEEVSDYKRIFKDCDSDDNDKLSSNEFFKCFPQPMRRLAEIFEVLDTDHDEALTFLEFQKAEFNKERKPDTNCHFAMLEDCGGSFLLFAHARNESEASMCGALQDYGDCVEERSKTCDLDDAKNFAATLRHMVLTSRDDGVCPYIDINYDDNDVHIEKLPCSKAAILKCDKDFLNDILTLTPPCDALGAYEECLEKTTESCNDEASESARNAAEVILKAYKSTGKCDRNCD</sequence>
<dbReference type="InterPro" id="IPR002048">
    <property type="entry name" value="EF_hand_dom"/>
</dbReference>
<dbReference type="EMBL" id="CAIIXF020000005">
    <property type="protein sequence ID" value="CAH1783718.1"/>
    <property type="molecule type" value="Genomic_DNA"/>
</dbReference>
<dbReference type="CDD" id="cd00051">
    <property type="entry name" value="EFh"/>
    <property type="match status" value="1"/>
</dbReference>
<dbReference type="InterPro" id="IPR018247">
    <property type="entry name" value="EF_Hand_1_Ca_BS"/>
</dbReference>
<evidence type="ECO:0000313" key="1">
    <source>
        <dbReference type="EMBL" id="CAH1783718.1"/>
    </source>
</evidence>
<accession>A0A8J1T8K4</accession>
<dbReference type="SUPFAM" id="SSF47473">
    <property type="entry name" value="EF-hand"/>
    <property type="match status" value="1"/>
</dbReference>
<dbReference type="AlphaFoldDB" id="A0A8J1T8K4"/>
<evidence type="ECO:0000313" key="2">
    <source>
        <dbReference type="Proteomes" id="UP000749559"/>
    </source>
</evidence>
<gene>
    <name evidence="1" type="ORF">OFUS_LOCUS10031</name>
</gene>
<dbReference type="PROSITE" id="PS00018">
    <property type="entry name" value="EF_HAND_1"/>
    <property type="match status" value="1"/>
</dbReference>
<name>A0A8J1T8K4_OWEFU</name>
<dbReference type="InterPro" id="IPR011992">
    <property type="entry name" value="EF-hand-dom_pair"/>
</dbReference>
<keyword evidence="2" id="KW-1185">Reference proteome</keyword>